<proteinExistence type="predicted"/>
<gene>
    <name evidence="1" type="primary">casA</name>
    <name evidence="1" type="ORF">RX402_10330</name>
</gene>
<keyword evidence="2" id="KW-1185">Reference proteome</keyword>
<dbReference type="NCBIfam" id="TIGR02547">
    <property type="entry name" value="casA_cse1"/>
    <property type="match status" value="1"/>
</dbReference>
<dbReference type="EMBL" id="JAWHPR010000005">
    <property type="protein sequence ID" value="MDU8689135.1"/>
    <property type="molecule type" value="Genomic_DNA"/>
</dbReference>
<evidence type="ECO:0000313" key="2">
    <source>
        <dbReference type="Proteomes" id="UP001263246"/>
    </source>
</evidence>
<dbReference type="Pfam" id="PF09481">
    <property type="entry name" value="CRISPR_Cse1"/>
    <property type="match status" value="1"/>
</dbReference>
<dbReference type="Proteomes" id="UP001263246">
    <property type="component" value="Unassembled WGS sequence"/>
</dbReference>
<dbReference type="RefSeq" id="WP_249237437.1">
    <property type="nucleotide sequence ID" value="NZ_CP094473.1"/>
</dbReference>
<evidence type="ECO:0000313" key="1">
    <source>
        <dbReference type="EMBL" id="MDU8689135.1"/>
    </source>
</evidence>
<reference evidence="1 2" key="1">
    <citation type="submission" date="2023-10" db="EMBL/GenBank/DDBJ databases">
        <title>Host Genetic Regulation of Human Gut Microbial Structural Variation.</title>
        <authorList>
            <person name="Harmsen H.J.M."/>
        </authorList>
    </citation>
    <scope>NUCLEOTIDE SEQUENCE [LARGE SCALE GENOMIC DNA]</scope>
    <source>
        <strain evidence="1 2">HTF-F</strain>
    </source>
</reference>
<sequence>MKEIEFNLLTEPWVRVRRPDNTVQEVSLTDALLHAQDYVDLAGEMPTQDAAMLRLLLAVLFTVFSRVSVEGEPEPFEEEDDALARWGDLWQLGHFPEQPLRDYLEQWKDRFWLFHPTHPFWQVPGAEIGTACSAAMLNGEMIESKNKLRLFPLYAGQSKEQLSYPQAARWLLSVNGFDDTSLKPKGKNLPSISVGWLGSLGYIQALGNNLYETLMLNLTLLKDGQEYWSENRPCWELETPRSAERTKIPCPDDPAQLLTLQSRRLLLHRTEGMVDGYFALGGDFFSKENAFAEQMTVWRNAAKKNEPAVFVPCRHDPARQFWREFPAVFCRDSGHRPGVVRWAEKLQEQRLGILDSRRKVHFRIVGVLYATQNHIEDIFSDSLTFQAGLLDELSCKWQERIVREINNCEKAAQCVGYLAQDIAIAAGNKNENVGGSVRAQFYFAVDQPFRQWLQKINANQKNYDEMELCWQVQARSIAKKLGEQMVMEAGNAALKGHRIVVDKGKKTERTILYTSPKAYNIFRAKLWEIYPKTES</sequence>
<comment type="caution">
    <text evidence="1">The sequence shown here is derived from an EMBL/GenBank/DDBJ whole genome shotgun (WGS) entry which is preliminary data.</text>
</comment>
<name>A0ABU3U0W2_9FIRM</name>
<dbReference type="InterPro" id="IPR013381">
    <property type="entry name" value="CRISPR-assoc_prot_Cse1"/>
</dbReference>
<dbReference type="Gene3D" id="1.10.132.100">
    <property type="match status" value="1"/>
</dbReference>
<protein>
    <submittedName>
        <fullName evidence="1">Type I-E CRISPR-associated protein Cse1/CasA</fullName>
    </submittedName>
</protein>
<accession>A0ABU3U0W2</accession>
<organism evidence="1 2">
    <name type="scientific">Faecalibacterium wellingii</name>
    <dbReference type="NCBI Taxonomy" id="2929491"/>
    <lineage>
        <taxon>Bacteria</taxon>
        <taxon>Bacillati</taxon>
        <taxon>Bacillota</taxon>
        <taxon>Clostridia</taxon>
        <taxon>Eubacteriales</taxon>
        <taxon>Oscillospiraceae</taxon>
        <taxon>Faecalibacterium</taxon>
    </lineage>
</organism>